<keyword evidence="5 7" id="KW-1133">Transmembrane helix</keyword>
<feature type="transmembrane region" description="Helical" evidence="7">
    <location>
        <begin position="289"/>
        <end position="308"/>
    </location>
</feature>
<accession>A0A939RVL2</accession>
<feature type="transmembrane region" description="Helical" evidence="7">
    <location>
        <begin position="95"/>
        <end position="117"/>
    </location>
</feature>
<evidence type="ECO:0000256" key="3">
    <source>
        <dbReference type="ARBA" id="ARBA00022475"/>
    </source>
</evidence>
<dbReference type="InterPro" id="IPR004776">
    <property type="entry name" value="Mem_transp_PIN-like"/>
</dbReference>
<keyword evidence="6 7" id="KW-0472">Membrane</keyword>
<feature type="transmembrane region" description="Helical" evidence="7">
    <location>
        <begin position="6"/>
        <end position="22"/>
    </location>
</feature>
<reference evidence="8" key="1">
    <citation type="submission" date="2021-03" db="EMBL/GenBank/DDBJ databases">
        <title>Actinotalea soli sp. nov., isolated from soil.</title>
        <authorList>
            <person name="Ping W."/>
            <person name="Zhang J."/>
        </authorList>
    </citation>
    <scope>NUCLEOTIDE SEQUENCE</scope>
    <source>
        <strain evidence="8">BY-33</strain>
    </source>
</reference>
<dbReference type="Pfam" id="PF03547">
    <property type="entry name" value="Mem_trans"/>
    <property type="match status" value="1"/>
</dbReference>
<evidence type="ECO:0000256" key="7">
    <source>
        <dbReference type="SAM" id="Phobius"/>
    </source>
</evidence>
<comment type="caution">
    <text evidence="8">The sequence shown here is derived from an EMBL/GenBank/DDBJ whole genome shotgun (WGS) entry which is preliminary data.</text>
</comment>
<feature type="transmembrane region" description="Helical" evidence="7">
    <location>
        <begin position="34"/>
        <end position="53"/>
    </location>
</feature>
<dbReference type="GO" id="GO:0055085">
    <property type="term" value="P:transmembrane transport"/>
    <property type="evidence" value="ECO:0007669"/>
    <property type="project" value="InterPro"/>
</dbReference>
<evidence type="ECO:0000256" key="6">
    <source>
        <dbReference type="ARBA" id="ARBA00023136"/>
    </source>
</evidence>
<keyword evidence="2" id="KW-0813">Transport</keyword>
<feature type="transmembrane region" description="Helical" evidence="7">
    <location>
        <begin position="228"/>
        <end position="250"/>
    </location>
</feature>
<feature type="transmembrane region" description="Helical" evidence="7">
    <location>
        <begin position="196"/>
        <end position="216"/>
    </location>
</feature>
<dbReference type="PANTHER" id="PTHR36838">
    <property type="entry name" value="AUXIN EFFLUX CARRIER FAMILY PROTEIN"/>
    <property type="match status" value="1"/>
</dbReference>
<comment type="subcellular location">
    <subcellularLocation>
        <location evidence="1">Membrane</location>
        <topology evidence="1">Multi-pass membrane protein</topology>
    </subcellularLocation>
</comment>
<evidence type="ECO:0000256" key="1">
    <source>
        <dbReference type="ARBA" id="ARBA00004141"/>
    </source>
</evidence>
<dbReference type="Proteomes" id="UP000664209">
    <property type="component" value="Unassembled WGS sequence"/>
</dbReference>
<evidence type="ECO:0000256" key="4">
    <source>
        <dbReference type="ARBA" id="ARBA00022692"/>
    </source>
</evidence>
<feature type="transmembrane region" description="Helical" evidence="7">
    <location>
        <begin position="123"/>
        <end position="143"/>
    </location>
</feature>
<proteinExistence type="predicted"/>
<feature type="transmembrane region" description="Helical" evidence="7">
    <location>
        <begin position="59"/>
        <end position="83"/>
    </location>
</feature>
<feature type="transmembrane region" description="Helical" evidence="7">
    <location>
        <begin position="164"/>
        <end position="184"/>
    </location>
</feature>
<gene>
    <name evidence="8" type="ORF">J4G33_11950</name>
</gene>
<dbReference type="EMBL" id="JAGEMK010000006">
    <property type="protein sequence ID" value="MBO1752515.1"/>
    <property type="molecule type" value="Genomic_DNA"/>
</dbReference>
<sequence>MGAVTAALGTLAAIAAMGWILGRRGTLGPAAEAALARVVFTVAAPSLLMVTIAHADLHLLVSTVAVVTALSTGTVALTAVVVLRFVWRRRATDAMVGMLASSYLNAANLGIPVAVYLLGGAVAVVPTLLFQQLVLAPVAFLVLDASADTSMPLAARLREAALRPLRNPIIIGSLTGLSLAVLPWDLPEVVYEPFRLVGAAAAPLALITLGMSLAAPRPGTGRLWTRDLALVAVLRSVVHPALAAAIGLGLGLDRTALLTVVTMAALPTAQNVLVYALRYGKGIPVARDAGLVTTLLAVPVLVVVAALLG</sequence>
<keyword evidence="3" id="KW-1003">Cell membrane</keyword>
<evidence type="ECO:0000256" key="2">
    <source>
        <dbReference type="ARBA" id="ARBA00022448"/>
    </source>
</evidence>
<evidence type="ECO:0000313" key="9">
    <source>
        <dbReference type="Proteomes" id="UP000664209"/>
    </source>
</evidence>
<organism evidence="8 9">
    <name type="scientific">Actinotalea soli</name>
    <dbReference type="NCBI Taxonomy" id="2819234"/>
    <lineage>
        <taxon>Bacteria</taxon>
        <taxon>Bacillati</taxon>
        <taxon>Actinomycetota</taxon>
        <taxon>Actinomycetes</taxon>
        <taxon>Micrococcales</taxon>
        <taxon>Cellulomonadaceae</taxon>
        <taxon>Actinotalea</taxon>
    </lineage>
</organism>
<dbReference type="AlphaFoldDB" id="A0A939RVL2"/>
<dbReference type="RefSeq" id="WP_208056198.1">
    <property type="nucleotide sequence ID" value="NZ_JAGEMK010000006.1"/>
</dbReference>
<name>A0A939RVL2_9CELL</name>
<dbReference type="GO" id="GO:0016020">
    <property type="term" value="C:membrane"/>
    <property type="evidence" value="ECO:0007669"/>
    <property type="project" value="UniProtKB-SubCell"/>
</dbReference>
<dbReference type="PANTHER" id="PTHR36838:SF1">
    <property type="entry name" value="SLR1864 PROTEIN"/>
    <property type="match status" value="1"/>
</dbReference>
<protein>
    <submittedName>
        <fullName evidence="8">AEC family transporter</fullName>
    </submittedName>
</protein>
<feature type="transmembrane region" description="Helical" evidence="7">
    <location>
        <begin position="256"/>
        <end position="277"/>
    </location>
</feature>
<keyword evidence="9" id="KW-1185">Reference proteome</keyword>
<evidence type="ECO:0000313" key="8">
    <source>
        <dbReference type="EMBL" id="MBO1752515.1"/>
    </source>
</evidence>
<keyword evidence="4 7" id="KW-0812">Transmembrane</keyword>
<evidence type="ECO:0000256" key="5">
    <source>
        <dbReference type="ARBA" id="ARBA00022989"/>
    </source>
</evidence>